<comment type="function">
    <text evidence="5">Required for the activity of the bacterial periplasmic transport system of putrescine.</text>
</comment>
<name>A0A4R6WKB4_9PROT</name>
<evidence type="ECO:0000256" key="6">
    <source>
        <dbReference type="SAM" id="SignalP"/>
    </source>
</evidence>
<dbReference type="GO" id="GO:0015846">
    <property type="term" value="P:polyamine transport"/>
    <property type="evidence" value="ECO:0007669"/>
    <property type="project" value="InterPro"/>
</dbReference>
<organism evidence="7 8">
    <name type="scientific">Dongia mobilis</name>
    <dbReference type="NCBI Taxonomy" id="578943"/>
    <lineage>
        <taxon>Bacteria</taxon>
        <taxon>Pseudomonadati</taxon>
        <taxon>Pseudomonadota</taxon>
        <taxon>Alphaproteobacteria</taxon>
        <taxon>Rhodospirillales</taxon>
        <taxon>Dongiaceae</taxon>
        <taxon>Dongia</taxon>
    </lineage>
</organism>
<dbReference type="InterPro" id="IPR001188">
    <property type="entry name" value="Sperm_putr-bd"/>
</dbReference>
<reference evidence="7 8" key="1">
    <citation type="submission" date="2019-03" db="EMBL/GenBank/DDBJ databases">
        <title>Genomic Encyclopedia of Type Strains, Phase III (KMG-III): the genomes of soil and plant-associated and newly described type strains.</title>
        <authorList>
            <person name="Whitman W."/>
        </authorList>
    </citation>
    <scope>NUCLEOTIDE SEQUENCE [LARGE SCALE GENOMIC DNA]</scope>
    <source>
        <strain evidence="7 8">CGMCC 1.7660</strain>
    </source>
</reference>
<dbReference type="PRINTS" id="PR00909">
    <property type="entry name" value="SPERMDNBNDNG"/>
</dbReference>
<keyword evidence="8" id="KW-1185">Reference proteome</keyword>
<dbReference type="InterPro" id="IPR006059">
    <property type="entry name" value="SBP"/>
</dbReference>
<evidence type="ECO:0000313" key="8">
    <source>
        <dbReference type="Proteomes" id="UP000295783"/>
    </source>
</evidence>
<feature type="signal peptide" evidence="6">
    <location>
        <begin position="1"/>
        <end position="31"/>
    </location>
</feature>
<evidence type="ECO:0000256" key="2">
    <source>
        <dbReference type="ARBA" id="ARBA00022448"/>
    </source>
</evidence>
<evidence type="ECO:0000256" key="3">
    <source>
        <dbReference type="ARBA" id="ARBA00022729"/>
    </source>
</evidence>
<dbReference type="OrthoDB" id="9769319at2"/>
<proteinExistence type="inferred from homology"/>
<sequence>MSKTPINRRSTLLLGTCLLAGAWALAGSAAAEEPKELNVYNWSDYIGETTIEDFEKETGIKVTYDMYTGNEDLEAKLVIGGTGYDVVFPSSSFFARQIQIGLYQKLDKSKLPNLKNLDPGIMAILSKEADPGNEHAIPYMWGTNGFTYNVKMIEERMPDAPVDSLAMIFDPEIASKFADCGITFLDSPEDVIPLALAYMGKDPTSQKEEDIIAAADMVMKVRPFIRQFDSQQYLNALPNGENCISMSWSGDYATAAGRAAEAGIDIELAYTIPKEGTNIWFDGMLIPADAPHPGNAHLFLDYMMRPEVIAAATNYTYYANANVPAKQYVLPEILEDPAIYPDEETLKRGFPSVVRDQALSRVITREWTRIKTGQ</sequence>
<evidence type="ECO:0000313" key="7">
    <source>
        <dbReference type="EMBL" id="TDQ80993.1"/>
    </source>
</evidence>
<dbReference type="PANTHER" id="PTHR30222">
    <property type="entry name" value="SPERMIDINE/PUTRESCINE-BINDING PERIPLASMIC PROTEIN"/>
    <property type="match status" value="1"/>
</dbReference>
<feature type="chain" id="PRO_5020351273" description="Putrescine-binding periplasmic protein" evidence="6">
    <location>
        <begin position="32"/>
        <end position="374"/>
    </location>
</feature>
<keyword evidence="4 5" id="KW-0574">Periplasm</keyword>
<accession>A0A4R6WKB4</accession>
<dbReference type="GO" id="GO:0042597">
    <property type="term" value="C:periplasmic space"/>
    <property type="evidence" value="ECO:0007669"/>
    <property type="project" value="UniProtKB-SubCell"/>
</dbReference>
<dbReference type="EMBL" id="SNYW01000010">
    <property type="protein sequence ID" value="TDQ80993.1"/>
    <property type="molecule type" value="Genomic_DNA"/>
</dbReference>
<dbReference type="PIRSF" id="PIRSF019574">
    <property type="entry name" value="Periplasmic_polyamine_BP"/>
    <property type="match status" value="1"/>
</dbReference>
<dbReference type="GO" id="GO:0019808">
    <property type="term" value="F:polyamine binding"/>
    <property type="evidence" value="ECO:0007669"/>
    <property type="project" value="InterPro"/>
</dbReference>
<keyword evidence="3 6" id="KW-0732">Signal</keyword>
<dbReference type="Gene3D" id="3.40.190.10">
    <property type="entry name" value="Periplasmic binding protein-like II"/>
    <property type="match status" value="2"/>
</dbReference>
<comment type="subcellular location">
    <subcellularLocation>
        <location evidence="1 5">Periplasm</location>
    </subcellularLocation>
</comment>
<dbReference type="Pfam" id="PF13416">
    <property type="entry name" value="SBP_bac_8"/>
    <property type="match status" value="1"/>
</dbReference>
<dbReference type="PANTHER" id="PTHR30222:SF12">
    <property type="entry name" value="NORSPERMIDINE SENSOR"/>
    <property type="match status" value="1"/>
</dbReference>
<comment type="caution">
    <text evidence="7">The sequence shown here is derived from an EMBL/GenBank/DDBJ whole genome shotgun (WGS) entry which is preliminary data.</text>
</comment>
<dbReference type="Proteomes" id="UP000295783">
    <property type="component" value="Unassembled WGS sequence"/>
</dbReference>
<dbReference type="SUPFAM" id="SSF53850">
    <property type="entry name" value="Periplasmic binding protein-like II"/>
    <property type="match status" value="1"/>
</dbReference>
<dbReference type="CDD" id="cd13659">
    <property type="entry name" value="PBP2_PotF"/>
    <property type="match status" value="1"/>
</dbReference>
<evidence type="ECO:0000256" key="4">
    <source>
        <dbReference type="ARBA" id="ARBA00022764"/>
    </source>
</evidence>
<evidence type="ECO:0000256" key="1">
    <source>
        <dbReference type="ARBA" id="ARBA00004418"/>
    </source>
</evidence>
<protein>
    <recommendedName>
        <fullName evidence="5">Putrescine-binding periplasmic protein</fullName>
    </recommendedName>
</protein>
<gene>
    <name evidence="7" type="ORF">A8950_2863</name>
</gene>
<comment type="similarity">
    <text evidence="5">Belongs to the bacterial solute-binding protein PotD/PotF family.</text>
</comment>
<keyword evidence="2 5" id="KW-0813">Transport</keyword>
<evidence type="ECO:0000256" key="5">
    <source>
        <dbReference type="PIRNR" id="PIRNR019574"/>
    </source>
</evidence>
<dbReference type="RefSeq" id="WP_133614323.1">
    <property type="nucleotide sequence ID" value="NZ_SNYW01000010.1"/>
</dbReference>
<dbReference type="AlphaFoldDB" id="A0A4R6WKB4"/>